<evidence type="ECO:0000256" key="3">
    <source>
        <dbReference type="ARBA" id="ARBA00045430"/>
    </source>
</evidence>
<dbReference type="Pfam" id="PF13895">
    <property type="entry name" value="Ig_2"/>
    <property type="match status" value="1"/>
</dbReference>
<dbReference type="PROSITE" id="PS50835">
    <property type="entry name" value="IG_LIKE"/>
    <property type="match status" value="2"/>
</dbReference>
<reference evidence="8" key="3">
    <citation type="submission" date="2025-09" db="UniProtKB">
        <authorList>
            <consortium name="Ensembl"/>
        </authorList>
    </citation>
    <scope>IDENTIFICATION</scope>
</reference>
<dbReference type="SUPFAM" id="SSF48726">
    <property type="entry name" value="Immunoglobulin"/>
    <property type="match status" value="3"/>
</dbReference>
<keyword evidence="9" id="KW-1185">Reference proteome</keyword>
<evidence type="ECO:0000256" key="6">
    <source>
        <dbReference type="SAM" id="Phobius"/>
    </source>
</evidence>
<dbReference type="InterPro" id="IPR036179">
    <property type="entry name" value="Ig-like_dom_sf"/>
</dbReference>
<reference evidence="9" key="1">
    <citation type="submission" date="2012-01" db="EMBL/GenBank/DDBJ databases">
        <title>The Genome Sequence of Oreochromis niloticus (Nile Tilapia).</title>
        <authorList>
            <consortium name="Broad Institute Genome Assembly Team"/>
            <consortium name="Broad Institute Sequencing Platform"/>
            <person name="Di Palma F."/>
            <person name="Johnson J."/>
            <person name="Lander E.S."/>
            <person name="Lindblad-Toh K."/>
        </authorList>
    </citation>
    <scope>NUCLEOTIDE SEQUENCE [LARGE SCALE GENOMIC DNA]</scope>
</reference>
<evidence type="ECO:0000313" key="9">
    <source>
        <dbReference type="Proteomes" id="UP000005207"/>
    </source>
</evidence>
<keyword evidence="6" id="KW-0472">Membrane</keyword>
<name>A0A669E0U3_ORENI</name>
<evidence type="ECO:0000256" key="2">
    <source>
        <dbReference type="ARBA" id="ARBA00041781"/>
    </source>
</evidence>
<dbReference type="InParanoid" id="A0A669E0U3"/>
<evidence type="ECO:0000256" key="1">
    <source>
        <dbReference type="ARBA" id="ARBA00040106"/>
    </source>
</evidence>
<proteinExistence type="predicted"/>
<dbReference type="InterPro" id="IPR003598">
    <property type="entry name" value="Ig_sub2"/>
</dbReference>
<dbReference type="InterPro" id="IPR007110">
    <property type="entry name" value="Ig-like_dom"/>
</dbReference>
<comment type="function">
    <text evidence="3">Most highly expressed siglec (sialic acid-binding immunoglobulin-like lectin) on B-cells that plays a role in various aspects of B-cell biology including differentiation, antigen presentation, and trafficking to bone marrow. Binds to alpha 2,6-linked sialic acid residues of surface molecules such as CD22 itself, CD45 and IgM in a cis configuration. Can also bind to ligands on other cells as an adhesion molecule in a trans configuration. Acts as an inhibitory coreceptor on the surface of B-cells and inhibits B-cell receptor induced signaling, characterized by inhibition of the calcium mobilization and cellular activation. Mechanistically, the immunoreceptor tyrosine-based inhibitory motif domain is phosphorylated by the Src kinase LYN, which in turn leads to the recruitment of the protein tyrosine phosphatase 1/PTPN6, leading to the negative regulation of BCR signaling. If this negative signaling from is of sufficient strength, apoptosis of the B-cell can be induced.</text>
</comment>
<feature type="region of interest" description="Disordered" evidence="5">
    <location>
        <begin position="326"/>
        <end position="346"/>
    </location>
</feature>
<dbReference type="InterPro" id="IPR013783">
    <property type="entry name" value="Ig-like_fold"/>
</dbReference>
<evidence type="ECO:0000313" key="8">
    <source>
        <dbReference type="Ensembl" id="ENSONIP00000066690.1"/>
    </source>
</evidence>
<feature type="transmembrane region" description="Helical" evidence="6">
    <location>
        <begin position="386"/>
        <end position="410"/>
    </location>
</feature>
<protein>
    <recommendedName>
        <fullName evidence="1">B-cell receptor CD22</fullName>
    </recommendedName>
    <alternativeName>
        <fullName evidence="2">Sialic acid-binding Ig-like lectin 2</fullName>
    </alternativeName>
</protein>
<dbReference type="InterPro" id="IPR003599">
    <property type="entry name" value="Ig_sub"/>
</dbReference>
<dbReference type="SMART" id="SM00409">
    <property type="entry name" value="IG"/>
    <property type="match status" value="2"/>
</dbReference>
<keyword evidence="6" id="KW-1133">Transmembrane helix</keyword>
<accession>A0A669E0U3</accession>
<dbReference type="Proteomes" id="UP000005207">
    <property type="component" value="Linkage group LG11"/>
</dbReference>
<dbReference type="Ensembl" id="ENSONIT00000088915.1">
    <property type="protein sequence ID" value="ENSONIP00000066690.1"/>
    <property type="gene ID" value="ENSONIG00000028859.1"/>
</dbReference>
<feature type="domain" description="Ig-like" evidence="7">
    <location>
        <begin position="185"/>
        <end position="264"/>
    </location>
</feature>
<dbReference type="Gene3D" id="2.60.40.10">
    <property type="entry name" value="Immunoglobulins"/>
    <property type="match status" value="3"/>
</dbReference>
<dbReference type="OMA" id="QSCCFLI"/>
<comment type="subunit">
    <text evidence="4">Predominantly monomer of isoform CD22-beta. Also found as heterodimer of isoform CD22-beta and a shorter isoform. Interacts with PTPN6/SHP-1, LYN, SYK, PIK3R1/PIK3R2 and PLCG1 upon phosphorylation. Interacts with GRB2, INPP5D and SHC1 upon phosphorylation. May form a complex with INPP5D/SHIP, GRB2 and SHC1.</text>
</comment>
<evidence type="ECO:0000256" key="5">
    <source>
        <dbReference type="SAM" id="MobiDB-lite"/>
    </source>
</evidence>
<dbReference type="GeneTree" id="ENSGT01010000222294"/>
<evidence type="ECO:0000259" key="7">
    <source>
        <dbReference type="PROSITE" id="PS50835"/>
    </source>
</evidence>
<dbReference type="PANTHER" id="PTHR46013:SF4">
    <property type="entry name" value="B-CELL RECEPTOR CD22-RELATED"/>
    <property type="match status" value="1"/>
</dbReference>
<sequence length="443" mass="48194">MTVVGRIRAPQLNRQQRRQKMDGGMAQSCWLLVTLSLKGILAGDWSVHLPSGPICAVIGSSIEIPCSYDYPQTSNETRGEGRPSAQGGGGEGGQKYMVLSEMWCLEDSRCITARYVYHSDHIFPDPSYQNRVQYLGGPGSKVCSLRITDLRQSDSGTYVFYLITNHSTEKMPEQAGVQLLVADSPSAVTALASPPRGITEGATLRLACCSPAEPQANVIWYKSTSASVTHTGQVWNISKVTSDDSGSYYCQMRTGAKVHNSTILPVDVQYAPRNTTVSVSPAGQLDYELPMILTCSSDANPPVHTYIWYQGAACLSDADKSFHQGRRTVATPTGSSQTSSSANITTKESGQHCCVARNRHGSQTSSIMLRGSRAVIPPLSGKRKGVIAGVFIGILLAIVVIAICVIRWYVWFVLQPVTFIIIHFSPFSWAGAQYVQNNFIKIK</sequence>
<dbReference type="PANTHER" id="PTHR46013">
    <property type="entry name" value="VASCULAR CELL ADHESION MOLECULE 1"/>
    <property type="match status" value="1"/>
</dbReference>
<feature type="domain" description="Ig-like" evidence="7">
    <location>
        <begin position="272"/>
        <end position="370"/>
    </location>
</feature>
<evidence type="ECO:0000256" key="4">
    <source>
        <dbReference type="ARBA" id="ARBA00046458"/>
    </source>
</evidence>
<dbReference type="AlphaFoldDB" id="A0A669E0U3"/>
<keyword evidence="6" id="KW-0812">Transmembrane</keyword>
<feature type="transmembrane region" description="Helical" evidence="6">
    <location>
        <begin position="416"/>
        <end position="435"/>
    </location>
</feature>
<feature type="compositionally biased region" description="Polar residues" evidence="5">
    <location>
        <begin position="330"/>
        <end position="346"/>
    </location>
</feature>
<dbReference type="Pfam" id="PF24518">
    <property type="entry name" value="Ig_CD22"/>
    <property type="match status" value="1"/>
</dbReference>
<dbReference type="SMART" id="SM00408">
    <property type="entry name" value="IGc2"/>
    <property type="match status" value="1"/>
</dbReference>
<reference evidence="8" key="2">
    <citation type="submission" date="2025-08" db="UniProtKB">
        <authorList>
            <consortium name="Ensembl"/>
        </authorList>
    </citation>
    <scope>IDENTIFICATION</scope>
</reference>
<gene>
    <name evidence="8" type="primary">LOC100700272</name>
</gene>
<organism evidence="8 9">
    <name type="scientific">Oreochromis niloticus</name>
    <name type="common">Nile tilapia</name>
    <name type="synonym">Tilapia nilotica</name>
    <dbReference type="NCBI Taxonomy" id="8128"/>
    <lineage>
        <taxon>Eukaryota</taxon>
        <taxon>Metazoa</taxon>
        <taxon>Chordata</taxon>
        <taxon>Craniata</taxon>
        <taxon>Vertebrata</taxon>
        <taxon>Euteleostomi</taxon>
        <taxon>Actinopterygii</taxon>
        <taxon>Neopterygii</taxon>
        <taxon>Teleostei</taxon>
        <taxon>Neoteleostei</taxon>
        <taxon>Acanthomorphata</taxon>
        <taxon>Ovalentaria</taxon>
        <taxon>Cichlomorphae</taxon>
        <taxon>Cichliformes</taxon>
        <taxon>Cichlidae</taxon>
        <taxon>African cichlids</taxon>
        <taxon>Pseudocrenilabrinae</taxon>
        <taxon>Oreochromini</taxon>
        <taxon>Oreochromis</taxon>
    </lineage>
</organism>
<dbReference type="InterPro" id="IPR056386">
    <property type="entry name" value="Ig_CD22"/>
</dbReference>